<name>A0ABZ1IFT2_9PSEU</name>
<evidence type="ECO:0000313" key="3">
    <source>
        <dbReference type="EMBL" id="WSE33013.1"/>
    </source>
</evidence>
<dbReference type="Pfam" id="PF03807">
    <property type="entry name" value="F420_oxidored"/>
    <property type="match status" value="1"/>
</dbReference>
<dbReference type="RefSeq" id="WP_326835820.1">
    <property type="nucleotide sequence ID" value="NZ_CP142149.1"/>
</dbReference>
<accession>A0ABZ1IFT2</accession>
<dbReference type="PANTHER" id="PTHR11645:SF13">
    <property type="entry name" value="PYRROLINE-5-CARBOXYLATE REDUCTASE CATALYTIC N-TERMINAL DOMAIN-CONTAINING PROTEIN"/>
    <property type="match status" value="1"/>
</dbReference>
<dbReference type="SUPFAM" id="SSF51735">
    <property type="entry name" value="NAD(P)-binding Rossmann-fold domains"/>
    <property type="match status" value="1"/>
</dbReference>
<protein>
    <submittedName>
        <fullName evidence="3">NAD(P)-binding domain-containing protein</fullName>
    </submittedName>
</protein>
<dbReference type="InterPro" id="IPR036291">
    <property type="entry name" value="NAD(P)-bd_dom_sf"/>
</dbReference>
<comment type="similarity">
    <text evidence="1">Belongs to the pyrroline-5-carboxylate reductase family.</text>
</comment>
<reference evidence="3 4" key="1">
    <citation type="journal article" date="2015" name="Int. J. Syst. Evol. Microbiol.">
        <title>Amycolatopsis rhabdoformis sp. nov., an actinomycete isolated from a tropical forest soil.</title>
        <authorList>
            <person name="Souza W.R."/>
            <person name="Silva R.E."/>
            <person name="Goodfellow M."/>
            <person name="Busarakam K."/>
            <person name="Figueiro F.S."/>
            <person name="Ferreira D."/>
            <person name="Rodrigues-Filho E."/>
            <person name="Moraes L.A.B."/>
            <person name="Zucchi T.D."/>
        </authorList>
    </citation>
    <scope>NUCLEOTIDE SEQUENCE [LARGE SCALE GENOMIC DNA]</scope>
    <source>
        <strain evidence="3 4">NCIMB 14900</strain>
    </source>
</reference>
<evidence type="ECO:0000256" key="1">
    <source>
        <dbReference type="ARBA" id="ARBA00005525"/>
    </source>
</evidence>
<dbReference type="Gene3D" id="3.40.50.720">
    <property type="entry name" value="NAD(P)-binding Rossmann-like Domain"/>
    <property type="match status" value="1"/>
</dbReference>
<evidence type="ECO:0000259" key="2">
    <source>
        <dbReference type="Pfam" id="PF03807"/>
    </source>
</evidence>
<feature type="domain" description="Pyrroline-5-carboxylate reductase catalytic N-terminal" evidence="2">
    <location>
        <begin position="3"/>
        <end position="89"/>
    </location>
</feature>
<evidence type="ECO:0000313" key="4">
    <source>
        <dbReference type="Proteomes" id="UP001330812"/>
    </source>
</evidence>
<dbReference type="InterPro" id="IPR028939">
    <property type="entry name" value="P5C_Rdtase_cat_N"/>
</dbReference>
<sequence>MAYGFIGAGRITKAIVEGLDGGAEVFLSPRGRQVGQELADRFPNVTVCPTNQAVADAASVVVLAVGASITRDVLADLRFRPDHVVLCAVAGVSLTKLQDWTAPAAHVVRTIPMPQAAHRQSRTALFPDHAAARELFEPLGGVIVAADEPMFDALTTATTTFAAHLDYLTTITGWLTAHGVAPDTAETYVRHLYAQVGQSLATESLTDLAGEHTTPGGLNEQLLTDLRHHGVPDTVRRALDAIHARLGG</sequence>
<dbReference type="PANTHER" id="PTHR11645">
    <property type="entry name" value="PYRROLINE-5-CARBOXYLATE REDUCTASE"/>
    <property type="match status" value="1"/>
</dbReference>
<keyword evidence="4" id="KW-1185">Reference proteome</keyword>
<organism evidence="3 4">
    <name type="scientific">Amycolatopsis rhabdoformis</name>
    <dbReference type="NCBI Taxonomy" id="1448059"/>
    <lineage>
        <taxon>Bacteria</taxon>
        <taxon>Bacillati</taxon>
        <taxon>Actinomycetota</taxon>
        <taxon>Actinomycetes</taxon>
        <taxon>Pseudonocardiales</taxon>
        <taxon>Pseudonocardiaceae</taxon>
        <taxon>Amycolatopsis</taxon>
    </lineage>
</organism>
<dbReference type="Proteomes" id="UP001330812">
    <property type="component" value="Chromosome"/>
</dbReference>
<proteinExistence type="inferred from homology"/>
<gene>
    <name evidence="3" type="ORF">VSH64_12950</name>
</gene>
<dbReference type="EMBL" id="CP142149">
    <property type="protein sequence ID" value="WSE33013.1"/>
    <property type="molecule type" value="Genomic_DNA"/>
</dbReference>